<keyword evidence="4" id="KW-1185">Reference proteome</keyword>
<feature type="chain" id="PRO_5032754016" evidence="2">
    <location>
        <begin position="51"/>
        <end position="290"/>
    </location>
</feature>
<keyword evidence="2" id="KW-0732">Signal</keyword>
<feature type="region of interest" description="Disordered" evidence="1">
    <location>
        <begin position="195"/>
        <end position="237"/>
    </location>
</feature>
<gene>
    <name evidence="3" type="ORF">Taro_005085</name>
</gene>
<evidence type="ECO:0000256" key="2">
    <source>
        <dbReference type="SAM" id="SignalP"/>
    </source>
</evidence>
<dbReference type="PANTHER" id="PTHR35995">
    <property type="entry name" value="OS04G0690500 PROTEIN"/>
    <property type="match status" value="1"/>
</dbReference>
<dbReference type="EMBL" id="NMUH01000142">
    <property type="protein sequence ID" value="MQL72754.1"/>
    <property type="molecule type" value="Genomic_DNA"/>
</dbReference>
<proteinExistence type="predicted"/>
<dbReference type="OrthoDB" id="1924480at2759"/>
<evidence type="ECO:0000313" key="4">
    <source>
        <dbReference type="Proteomes" id="UP000652761"/>
    </source>
</evidence>
<comment type="caution">
    <text evidence="3">The sequence shown here is derived from an EMBL/GenBank/DDBJ whole genome shotgun (WGS) entry which is preliminary data.</text>
</comment>
<accession>A0A843TTM0</accession>
<evidence type="ECO:0000256" key="1">
    <source>
        <dbReference type="SAM" id="MobiDB-lite"/>
    </source>
</evidence>
<protein>
    <submittedName>
        <fullName evidence="3">Uncharacterized protein</fullName>
    </submittedName>
</protein>
<evidence type="ECO:0000313" key="3">
    <source>
        <dbReference type="EMBL" id="MQL72754.1"/>
    </source>
</evidence>
<sequence>MVSPLPFKPSFHPKKAAITAQPNPTSQYISTPPNPPCLLLLLLLLSLSLAVSVCSRPLCTVSDMNNLVEGSPYGFCYFHPREVVVGVCAACLTEKLLVLASKQGHGATLVRDAHHQYGSSCAFTRVPSRKPSIAMPKVFALGSSLLHRLDSRHHRRPGYDSDDGSVLSLDDSFISIKFEDNGQFCWDKKAANYNPKPAGAKPPGPHPGQNQPPKPAAAAAARSVVEHARPRGGGGGIRWRKRIGHLFQLVRWRRSSKAGAGVCHAGFSGKVEGGERRGWIRSLTRRRATE</sequence>
<reference evidence="3" key="1">
    <citation type="submission" date="2017-07" db="EMBL/GenBank/DDBJ databases">
        <title>Taro Niue Genome Assembly and Annotation.</title>
        <authorList>
            <person name="Atibalentja N."/>
            <person name="Keating K."/>
            <person name="Fields C.J."/>
        </authorList>
    </citation>
    <scope>NUCLEOTIDE SEQUENCE</scope>
    <source>
        <strain evidence="3">Niue_2</strain>
        <tissue evidence="3">Leaf</tissue>
    </source>
</reference>
<feature type="signal peptide" evidence="2">
    <location>
        <begin position="1"/>
        <end position="50"/>
    </location>
</feature>
<dbReference type="PANTHER" id="PTHR35995:SF1">
    <property type="entry name" value="OS04G0690500 PROTEIN"/>
    <property type="match status" value="1"/>
</dbReference>
<name>A0A843TTM0_COLES</name>
<organism evidence="3 4">
    <name type="scientific">Colocasia esculenta</name>
    <name type="common">Wild taro</name>
    <name type="synonym">Arum esculentum</name>
    <dbReference type="NCBI Taxonomy" id="4460"/>
    <lineage>
        <taxon>Eukaryota</taxon>
        <taxon>Viridiplantae</taxon>
        <taxon>Streptophyta</taxon>
        <taxon>Embryophyta</taxon>
        <taxon>Tracheophyta</taxon>
        <taxon>Spermatophyta</taxon>
        <taxon>Magnoliopsida</taxon>
        <taxon>Liliopsida</taxon>
        <taxon>Araceae</taxon>
        <taxon>Aroideae</taxon>
        <taxon>Colocasieae</taxon>
        <taxon>Colocasia</taxon>
    </lineage>
</organism>
<dbReference type="AlphaFoldDB" id="A0A843TTM0"/>
<feature type="compositionally biased region" description="Pro residues" evidence="1">
    <location>
        <begin position="200"/>
        <end position="215"/>
    </location>
</feature>
<dbReference type="Proteomes" id="UP000652761">
    <property type="component" value="Unassembled WGS sequence"/>
</dbReference>